<organism evidence="1 2">
    <name type="scientific">Ramlibacter ginsenosidimutans</name>
    <dbReference type="NCBI Taxonomy" id="502333"/>
    <lineage>
        <taxon>Bacteria</taxon>
        <taxon>Pseudomonadati</taxon>
        <taxon>Pseudomonadota</taxon>
        <taxon>Betaproteobacteria</taxon>
        <taxon>Burkholderiales</taxon>
        <taxon>Comamonadaceae</taxon>
        <taxon>Ramlibacter</taxon>
    </lineage>
</organism>
<dbReference type="RefSeq" id="WP_201166945.1">
    <property type="nucleotide sequence ID" value="NZ_JAEPWM010000001.1"/>
</dbReference>
<name>A0A934WLY9_9BURK</name>
<evidence type="ECO:0000313" key="1">
    <source>
        <dbReference type="EMBL" id="MBK6005612.1"/>
    </source>
</evidence>
<dbReference type="EMBL" id="JAEPWM010000001">
    <property type="protein sequence ID" value="MBK6005612.1"/>
    <property type="molecule type" value="Genomic_DNA"/>
</dbReference>
<gene>
    <name evidence="1" type="ORF">JJB11_05860</name>
</gene>
<keyword evidence="2" id="KW-1185">Reference proteome</keyword>
<evidence type="ECO:0008006" key="3">
    <source>
        <dbReference type="Google" id="ProtNLM"/>
    </source>
</evidence>
<proteinExistence type="predicted"/>
<evidence type="ECO:0000313" key="2">
    <source>
        <dbReference type="Proteomes" id="UP000630528"/>
    </source>
</evidence>
<dbReference type="Proteomes" id="UP000630528">
    <property type="component" value="Unassembled WGS sequence"/>
</dbReference>
<reference evidence="1" key="1">
    <citation type="journal article" date="2012" name="J. Microbiol. Biotechnol.">
        <title>Ramlibacter ginsenosidimutans sp. nov., with ginsenoside-converting activity.</title>
        <authorList>
            <person name="Wang L."/>
            <person name="An D.S."/>
            <person name="Kim S.G."/>
            <person name="Jin F.X."/>
            <person name="Kim S.C."/>
            <person name="Lee S.T."/>
            <person name="Im W.T."/>
        </authorList>
    </citation>
    <scope>NUCLEOTIDE SEQUENCE</scope>
    <source>
        <strain evidence="1">KACC 17527</strain>
    </source>
</reference>
<protein>
    <recommendedName>
        <fullName evidence="3">DNA-binding protein</fullName>
    </recommendedName>
</protein>
<sequence length="144" mass="15622">MSVLRKPEQFVSEGSKVFRQAPVNRASIEGWIRIAGGKAADAQRKANSASTRLGAAYDAVFNLSLAVLCRNGWRCTAADGHHAQALEAACAYAGIGSSVHDEVDAMRDMRNNQYQGIEPSPQDVEYALEVVTRVVPRLLAYLNS</sequence>
<reference evidence="1" key="2">
    <citation type="submission" date="2021-01" db="EMBL/GenBank/DDBJ databases">
        <authorList>
            <person name="Kang M."/>
        </authorList>
    </citation>
    <scope>NUCLEOTIDE SEQUENCE</scope>
    <source>
        <strain evidence="1">KACC 17527</strain>
    </source>
</reference>
<accession>A0A934WLY9</accession>
<dbReference type="AlphaFoldDB" id="A0A934WLY9"/>
<comment type="caution">
    <text evidence="1">The sequence shown here is derived from an EMBL/GenBank/DDBJ whole genome shotgun (WGS) entry which is preliminary data.</text>
</comment>